<dbReference type="Proteomes" id="UP001172155">
    <property type="component" value="Unassembled WGS sequence"/>
</dbReference>
<comment type="caution">
    <text evidence="1">The sequence shown here is derived from an EMBL/GenBank/DDBJ whole genome shotgun (WGS) entry which is preliminary data.</text>
</comment>
<dbReference type="EMBL" id="JAUKUD010000002">
    <property type="protein sequence ID" value="KAK0750894.1"/>
    <property type="molecule type" value="Genomic_DNA"/>
</dbReference>
<dbReference type="AlphaFoldDB" id="A0AA40F4F0"/>
<evidence type="ECO:0000313" key="2">
    <source>
        <dbReference type="Proteomes" id="UP001172155"/>
    </source>
</evidence>
<proteinExistence type="predicted"/>
<keyword evidence="2" id="KW-1185">Reference proteome</keyword>
<evidence type="ECO:0008006" key="3">
    <source>
        <dbReference type="Google" id="ProtNLM"/>
    </source>
</evidence>
<evidence type="ECO:0000313" key="1">
    <source>
        <dbReference type="EMBL" id="KAK0750894.1"/>
    </source>
</evidence>
<organism evidence="1 2">
    <name type="scientific">Schizothecium vesticola</name>
    <dbReference type="NCBI Taxonomy" id="314040"/>
    <lineage>
        <taxon>Eukaryota</taxon>
        <taxon>Fungi</taxon>
        <taxon>Dikarya</taxon>
        <taxon>Ascomycota</taxon>
        <taxon>Pezizomycotina</taxon>
        <taxon>Sordariomycetes</taxon>
        <taxon>Sordariomycetidae</taxon>
        <taxon>Sordariales</taxon>
        <taxon>Schizotheciaceae</taxon>
        <taxon>Schizothecium</taxon>
    </lineage>
</organism>
<accession>A0AA40F4F0</accession>
<reference evidence="1" key="1">
    <citation type="submission" date="2023-06" db="EMBL/GenBank/DDBJ databases">
        <title>Genome-scale phylogeny and comparative genomics of the fungal order Sordariales.</title>
        <authorList>
            <consortium name="Lawrence Berkeley National Laboratory"/>
            <person name="Hensen N."/>
            <person name="Bonometti L."/>
            <person name="Westerberg I."/>
            <person name="Brannstrom I.O."/>
            <person name="Guillou S."/>
            <person name="Cros-Aarteil S."/>
            <person name="Calhoun S."/>
            <person name="Haridas S."/>
            <person name="Kuo A."/>
            <person name="Mondo S."/>
            <person name="Pangilinan J."/>
            <person name="Riley R."/>
            <person name="LaButti K."/>
            <person name="Andreopoulos B."/>
            <person name="Lipzen A."/>
            <person name="Chen C."/>
            <person name="Yanf M."/>
            <person name="Daum C."/>
            <person name="Ng V."/>
            <person name="Clum A."/>
            <person name="Steindorff A."/>
            <person name="Ohm R."/>
            <person name="Martin F."/>
            <person name="Silar P."/>
            <person name="Natvig D."/>
            <person name="Lalanne C."/>
            <person name="Gautier V."/>
            <person name="Ament-velasquez S.L."/>
            <person name="Kruys A."/>
            <person name="Hutchinson M.I."/>
            <person name="Powell A.J."/>
            <person name="Barry K."/>
            <person name="Miller A.N."/>
            <person name="Grigoriev I.V."/>
            <person name="Debuchy R."/>
            <person name="Gladieux P."/>
            <person name="Thoren M.H."/>
            <person name="Johannesson H."/>
        </authorList>
    </citation>
    <scope>NUCLEOTIDE SEQUENCE</scope>
    <source>
        <strain evidence="1">SMH3187-1</strain>
    </source>
</reference>
<gene>
    <name evidence="1" type="ORF">B0T18DRAFT_58311</name>
</gene>
<protein>
    <recommendedName>
        <fullName evidence="3">Fungal N-terminal domain-containing protein</fullName>
    </recommendedName>
</protein>
<name>A0AA40F4F0_9PEZI</name>
<sequence>MDPLSIIASTIAITQALSFGIKTLQSLANSNAEFCDMLNELSSLREWLSQLDVLDLSAVQSFSLDAIRRLENVRSNLQLLAGDLDEIIKGFHYGRTTSLTTTGNISNTKIKISKLAWQRNRNAVLRLRERAKQCREELVAGLGLLGLSEQLHSNRVISKIHSAVESSARLQEHQLVHIQDATRAHYSLLNTMTTRLETIERQLTLKTLDIPNSKSRKAPKRTTESTVSNSLQASESFLIPQTCTRDCKCQCHRTSTLLTPHWIRSAVGSLALEYNGVVSFNLKACSVATCHSGGKRLARANYMFPPWLLRRGLFVSMAWDSLTNRGASLHLMVPTLLDGDLHAPDCLEPSGLGTPIRYGRKSWSLSFPPQPLFLKGKES</sequence>